<dbReference type="Proteomes" id="UP001497497">
    <property type="component" value="Unassembled WGS sequence"/>
</dbReference>
<dbReference type="GO" id="GO:0008270">
    <property type="term" value="F:zinc ion binding"/>
    <property type="evidence" value="ECO:0007669"/>
    <property type="project" value="UniProtKB-KW"/>
</dbReference>
<comment type="caution">
    <text evidence="9">The sequence shown here is derived from an EMBL/GenBank/DDBJ whole genome shotgun (WGS) entry which is preliminary data.</text>
</comment>
<dbReference type="InterPro" id="IPR009057">
    <property type="entry name" value="Homeodomain-like_sf"/>
</dbReference>
<feature type="compositionally biased region" description="Polar residues" evidence="5">
    <location>
        <begin position="139"/>
        <end position="156"/>
    </location>
</feature>
<evidence type="ECO:0000256" key="3">
    <source>
        <dbReference type="ARBA" id="ARBA00022833"/>
    </source>
</evidence>
<proteinExistence type="predicted"/>
<dbReference type="SMART" id="SM00717">
    <property type="entry name" value="SANT"/>
    <property type="match status" value="1"/>
</dbReference>
<feature type="region of interest" description="Disordered" evidence="5">
    <location>
        <begin position="139"/>
        <end position="172"/>
    </location>
</feature>
<dbReference type="InterPro" id="IPR000433">
    <property type="entry name" value="Znf_ZZ"/>
</dbReference>
<name>A0AAV2HIY0_LYMST</name>
<reference evidence="9 10" key="1">
    <citation type="submission" date="2024-04" db="EMBL/GenBank/DDBJ databases">
        <authorList>
            <consortium name="Genoscope - CEA"/>
            <person name="William W."/>
        </authorList>
    </citation>
    <scope>NUCLEOTIDE SEQUENCE [LARGE SCALE GENOMIC DNA]</scope>
</reference>
<keyword evidence="3" id="KW-0862">Zinc</keyword>
<dbReference type="InterPro" id="IPR017930">
    <property type="entry name" value="Myb_dom"/>
</dbReference>
<evidence type="ECO:0000256" key="5">
    <source>
        <dbReference type="SAM" id="MobiDB-lite"/>
    </source>
</evidence>
<dbReference type="SUPFAM" id="SSF46689">
    <property type="entry name" value="Homeodomain-like"/>
    <property type="match status" value="1"/>
</dbReference>
<dbReference type="InterPro" id="IPR001005">
    <property type="entry name" value="SANT/Myb"/>
</dbReference>
<feature type="domain" description="ZZ-type" evidence="7">
    <location>
        <begin position="355"/>
        <end position="414"/>
    </location>
</feature>
<accession>A0AAV2HIY0</accession>
<dbReference type="Pfam" id="PF00569">
    <property type="entry name" value="ZZ"/>
    <property type="match status" value="1"/>
</dbReference>
<keyword evidence="1" id="KW-0479">Metal-binding</keyword>
<feature type="region of interest" description="Disordered" evidence="5">
    <location>
        <begin position="300"/>
        <end position="320"/>
    </location>
</feature>
<evidence type="ECO:0000259" key="6">
    <source>
        <dbReference type="PROSITE" id="PS50090"/>
    </source>
</evidence>
<dbReference type="SMART" id="SM00291">
    <property type="entry name" value="ZnF_ZZ"/>
    <property type="match status" value="1"/>
</dbReference>
<dbReference type="SUPFAM" id="SSF57850">
    <property type="entry name" value="RING/U-box"/>
    <property type="match status" value="1"/>
</dbReference>
<dbReference type="CDD" id="cd00167">
    <property type="entry name" value="SANT"/>
    <property type="match status" value="1"/>
</dbReference>
<evidence type="ECO:0000256" key="1">
    <source>
        <dbReference type="ARBA" id="ARBA00022723"/>
    </source>
</evidence>
<keyword evidence="2 4" id="KW-0863">Zinc-finger</keyword>
<dbReference type="GO" id="GO:0070461">
    <property type="term" value="C:SAGA-type complex"/>
    <property type="evidence" value="ECO:0007669"/>
    <property type="project" value="UniProtKB-ARBA"/>
</dbReference>
<dbReference type="Gene3D" id="1.10.10.60">
    <property type="entry name" value="Homeodomain-like"/>
    <property type="match status" value="1"/>
</dbReference>
<dbReference type="PANTHER" id="PTHR22705:SF0">
    <property type="entry name" value="ZZ-TYPE ZINC FINGER-CONTAINING PROTEIN 3"/>
    <property type="match status" value="1"/>
</dbReference>
<evidence type="ECO:0000256" key="4">
    <source>
        <dbReference type="PROSITE-ProRule" id="PRU00228"/>
    </source>
</evidence>
<gene>
    <name evidence="9" type="ORF">GSLYS_00007340001</name>
</gene>
<feature type="domain" description="Myb-like" evidence="6">
    <location>
        <begin position="171"/>
        <end position="227"/>
    </location>
</feature>
<dbReference type="PROSITE" id="PS50090">
    <property type="entry name" value="MYB_LIKE"/>
    <property type="match status" value="1"/>
</dbReference>
<dbReference type="PROSITE" id="PS51294">
    <property type="entry name" value="HTH_MYB"/>
    <property type="match status" value="1"/>
</dbReference>
<protein>
    <recommendedName>
        <fullName evidence="11">ZZ-type zinc finger-containing protein 3</fullName>
    </recommendedName>
</protein>
<dbReference type="PROSITE" id="PS50135">
    <property type="entry name" value="ZF_ZZ_2"/>
    <property type="match status" value="1"/>
</dbReference>
<evidence type="ECO:0000313" key="9">
    <source>
        <dbReference type="EMBL" id="CAL1533322.1"/>
    </source>
</evidence>
<dbReference type="Gene3D" id="3.30.60.90">
    <property type="match status" value="1"/>
</dbReference>
<dbReference type="Pfam" id="PF00249">
    <property type="entry name" value="Myb_DNA-binding"/>
    <property type="match status" value="1"/>
</dbReference>
<dbReference type="InterPro" id="IPR037830">
    <property type="entry name" value="ZZZ3"/>
</dbReference>
<evidence type="ECO:0000313" key="10">
    <source>
        <dbReference type="Proteomes" id="UP001497497"/>
    </source>
</evidence>
<dbReference type="InterPro" id="IPR043145">
    <property type="entry name" value="Znf_ZZ_sf"/>
</dbReference>
<dbReference type="AlphaFoldDB" id="A0AAV2HIY0"/>
<dbReference type="EMBL" id="CAXITT010000140">
    <property type="protein sequence ID" value="CAL1533322.1"/>
    <property type="molecule type" value="Genomic_DNA"/>
</dbReference>
<evidence type="ECO:0008006" key="11">
    <source>
        <dbReference type="Google" id="ProtNLM"/>
    </source>
</evidence>
<sequence>MDSTEFTYEDINEPYYFESDHVALKDNADYRNMLHTIAILEAQRQQAAQDIETLYRAQDEALADPLAFVQKLQSGKDLGLPKLQKISPLPDIQWDKYTTSASFSSFGVARHMTRNKKSAPENGVAEHMQSLKSKLIQGLNPSASSSTNNADPSGSDSEVVVVRGRPRDNTKPATFNQLWTEEEQQRLENLLREYPPEEVESRRWAKIANALGNRTPIQVASRVQKYFVRLAKEGLPVPGRMPNLTAYSKKSSHRHHRYNRMYYSNSTLMQAHIPPVWMKEDGEDPGPSIQGFSGLWTNSGENTITSGNNSQKDDSSDDDIYPEEILNSAEYKELQRLKRLRNEKLAQNHSTVTRHIGYKCDNCGCEPIIGTRWHCIDCESEFSFDFCDDCSDASFQQGKHDSSHRLQPFKQAVLDSDYMSYSKSDYNYLDPNYMPAN</sequence>
<evidence type="ECO:0000259" key="7">
    <source>
        <dbReference type="PROSITE" id="PS50135"/>
    </source>
</evidence>
<dbReference type="PANTHER" id="PTHR22705">
    <property type="entry name" value="ZINC FINGER, ZZ DOMAIN CONTAINING 3"/>
    <property type="match status" value="1"/>
</dbReference>
<keyword evidence="10" id="KW-1185">Reference proteome</keyword>
<dbReference type="PROSITE" id="PS01357">
    <property type="entry name" value="ZF_ZZ_1"/>
    <property type="match status" value="1"/>
</dbReference>
<organism evidence="9 10">
    <name type="scientific">Lymnaea stagnalis</name>
    <name type="common">Great pond snail</name>
    <name type="synonym">Helix stagnalis</name>
    <dbReference type="NCBI Taxonomy" id="6523"/>
    <lineage>
        <taxon>Eukaryota</taxon>
        <taxon>Metazoa</taxon>
        <taxon>Spiralia</taxon>
        <taxon>Lophotrochozoa</taxon>
        <taxon>Mollusca</taxon>
        <taxon>Gastropoda</taxon>
        <taxon>Heterobranchia</taxon>
        <taxon>Euthyneura</taxon>
        <taxon>Panpulmonata</taxon>
        <taxon>Hygrophila</taxon>
        <taxon>Lymnaeoidea</taxon>
        <taxon>Lymnaeidae</taxon>
        <taxon>Lymnaea</taxon>
    </lineage>
</organism>
<feature type="compositionally biased region" description="Polar residues" evidence="5">
    <location>
        <begin position="300"/>
        <end position="310"/>
    </location>
</feature>
<evidence type="ECO:0000256" key="2">
    <source>
        <dbReference type="ARBA" id="ARBA00022771"/>
    </source>
</evidence>
<feature type="domain" description="HTH myb-type" evidence="8">
    <location>
        <begin position="179"/>
        <end position="231"/>
    </location>
</feature>
<evidence type="ECO:0000259" key="8">
    <source>
        <dbReference type="PROSITE" id="PS51294"/>
    </source>
</evidence>